<dbReference type="InterPro" id="IPR013321">
    <property type="entry name" value="Arc_rbn_hlx_hlx"/>
</dbReference>
<sequence>MGVVKIGISLPRPLLERVDAIARRRGLSRSEFVRQSLARTLAEEIPAHVLAAARTLYAAIEEDDRTLAEGFLAVAAETLPPYEEAEP</sequence>
<reference evidence="2" key="1">
    <citation type="journal article" date="2014" name="Front. Microbiol.">
        <title>High frequency of phylogenetically diverse reductive dehalogenase-homologous genes in deep subseafloor sedimentary metagenomes.</title>
        <authorList>
            <person name="Kawai M."/>
            <person name="Futagami T."/>
            <person name="Toyoda A."/>
            <person name="Takaki Y."/>
            <person name="Nishi S."/>
            <person name="Hori S."/>
            <person name="Arai W."/>
            <person name="Tsubouchi T."/>
            <person name="Morono Y."/>
            <person name="Uchiyama I."/>
            <person name="Ito T."/>
            <person name="Fujiyama A."/>
            <person name="Inagaki F."/>
            <person name="Takami H."/>
        </authorList>
    </citation>
    <scope>NUCLEOTIDE SEQUENCE</scope>
    <source>
        <strain evidence="2">Expedition CK06-06</strain>
    </source>
</reference>
<dbReference type="Pfam" id="PF01402">
    <property type="entry name" value="RHH_1"/>
    <property type="match status" value="1"/>
</dbReference>
<dbReference type="CDD" id="cd22231">
    <property type="entry name" value="RHH_NikR_HicB-like"/>
    <property type="match status" value="1"/>
</dbReference>
<dbReference type="AlphaFoldDB" id="X0TII6"/>
<comment type="caution">
    <text evidence="2">The sequence shown here is derived from an EMBL/GenBank/DDBJ whole genome shotgun (WGS) entry which is preliminary data.</text>
</comment>
<accession>X0TII6</accession>
<evidence type="ECO:0000259" key="1">
    <source>
        <dbReference type="Pfam" id="PF01402"/>
    </source>
</evidence>
<protein>
    <recommendedName>
        <fullName evidence="1">Ribbon-helix-helix protein CopG domain-containing protein</fullName>
    </recommendedName>
</protein>
<proteinExistence type="predicted"/>
<dbReference type="GO" id="GO:0006355">
    <property type="term" value="P:regulation of DNA-templated transcription"/>
    <property type="evidence" value="ECO:0007669"/>
    <property type="project" value="InterPro"/>
</dbReference>
<feature type="domain" description="Ribbon-helix-helix protein CopG" evidence="1">
    <location>
        <begin position="5"/>
        <end position="44"/>
    </location>
</feature>
<evidence type="ECO:0000313" key="2">
    <source>
        <dbReference type="EMBL" id="GAF93029.1"/>
    </source>
</evidence>
<name>X0TII6_9ZZZZ</name>
<organism evidence="2">
    <name type="scientific">marine sediment metagenome</name>
    <dbReference type="NCBI Taxonomy" id="412755"/>
    <lineage>
        <taxon>unclassified sequences</taxon>
        <taxon>metagenomes</taxon>
        <taxon>ecological metagenomes</taxon>
    </lineage>
</organism>
<dbReference type="InterPro" id="IPR010985">
    <property type="entry name" value="Ribbon_hlx_hlx"/>
</dbReference>
<gene>
    <name evidence="2" type="ORF">S01H1_31778</name>
</gene>
<dbReference type="SUPFAM" id="SSF47598">
    <property type="entry name" value="Ribbon-helix-helix"/>
    <property type="match status" value="1"/>
</dbReference>
<dbReference type="Gene3D" id="1.10.1220.10">
    <property type="entry name" value="Met repressor-like"/>
    <property type="match status" value="1"/>
</dbReference>
<dbReference type="EMBL" id="BARS01019630">
    <property type="protein sequence ID" value="GAF93029.1"/>
    <property type="molecule type" value="Genomic_DNA"/>
</dbReference>
<dbReference type="InterPro" id="IPR002145">
    <property type="entry name" value="CopG"/>
</dbReference>